<dbReference type="GO" id="GO:0008168">
    <property type="term" value="F:methyltransferase activity"/>
    <property type="evidence" value="ECO:0007669"/>
    <property type="project" value="UniProtKB-KW"/>
</dbReference>
<keyword evidence="2" id="KW-0808">Transferase</keyword>
<dbReference type="InterPro" id="IPR052709">
    <property type="entry name" value="Transposase-MT_Hybrid"/>
</dbReference>
<evidence type="ECO:0000259" key="1">
    <source>
        <dbReference type="Pfam" id="PF17906"/>
    </source>
</evidence>
<dbReference type="PANTHER" id="PTHR46060">
    <property type="entry name" value="MARINER MOS1 TRANSPOSASE-LIKE PROTEIN"/>
    <property type="match status" value="1"/>
</dbReference>
<feature type="non-terminal residue" evidence="2">
    <location>
        <position position="292"/>
    </location>
</feature>
<evidence type="ECO:0000313" key="3">
    <source>
        <dbReference type="Proteomes" id="UP000669903"/>
    </source>
</evidence>
<dbReference type="PANTHER" id="PTHR46060:SF1">
    <property type="entry name" value="MARINER MOS1 TRANSPOSASE-LIKE PROTEIN"/>
    <property type="match status" value="1"/>
</dbReference>
<dbReference type="GO" id="GO:0003676">
    <property type="term" value="F:nucleic acid binding"/>
    <property type="evidence" value="ECO:0007669"/>
    <property type="project" value="InterPro"/>
</dbReference>
<dbReference type="Proteomes" id="UP000669903">
    <property type="component" value="Unassembled WGS sequence"/>
</dbReference>
<gene>
    <name evidence="2" type="primary">Setmar_135</name>
    <name evidence="2" type="ORF">G6Z76_0006890</name>
</gene>
<dbReference type="InterPro" id="IPR041426">
    <property type="entry name" value="Mos1_HTH"/>
</dbReference>
<protein>
    <submittedName>
        <fullName evidence="2">SETMR methyltransferase</fullName>
    </submittedName>
</protein>
<evidence type="ECO:0000313" key="2">
    <source>
        <dbReference type="EMBL" id="KAG5346218.1"/>
    </source>
</evidence>
<proteinExistence type="predicted"/>
<keyword evidence="2" id="KW-0489">Methyltransferase</keyword>
<feature type="domain" description="Mos1 transposase HTH" evidence="1">
    <location>
        <begin position="5"/>
        <end position="53"/>
    </location>
</feature>
<feature type="non-terminal residue" evidence="2">
    <location>
        <position position="1"/>
    </location>
</feature>
<dbReference type="AlphaFoldDB" id="A0A836K6J4"/>
<dbReference type="Gene3D" id="1.10.10.1450">
    <property type="match status" value="1"/>
</dbReference>
<comment type="caution">
    <text evidence="2">The sequence shown here is derived from an EMBL/GenBank/DDBJ whole genome shotgun (WGS) entry which is preliminary data.</text>
</comment>
<sequence>MEISRENFRAMIFYDYKCNLTPKQCIDRFHLAFGDEAPSNRTVYNWFAEFQRGRTFLCDEFREGCPSTSVVATNVDAVREMIERDRHMTYRKIQASLGIDMKAIHTILHDHLSVRKLCSRWISHNLTEAQKQTRVKWSKERLKKFNRISQNEPKPTKVVCSRNAAKQMIACFFSYTGHVATVALEDRKTVNLPKVINELHRTNRNRRIILHHDNASCHTARQTVNFLSSKNVELMTQCSYSPDLSSNDFFSFPNIKKKMRGEQFESPKAAVETFRTLISEVRASEWKKCFEN</sequence>
<name>A0A836K6J4_9HYME</name>
<organism evidence="2 3">
    <name type="scientific">Acromyrmex charruanus</name>
    <dbReference type="NCBI Taxonomy" id="2715315"/>
    <lineage>
        <taxon>Eukaryota</taxon>
        <taxon>Metazoa</taxon>
        <taxon>Ecdysozoa</taxon>
        <taxon>Arthropoda</taxon>
        <taxon>Hexapoda</taxon>
        <taxon>Insecta</taxon>
        <taxon>Pterygota</taxon>
        <taxon>Neoptera</taxon>
        <taxon>Endopterygota</taxon>
        <taxon>Hymenoptera</taxon>
        <taxon>Apocrita</taxon>
        <taxon>Aculeata</taxon>
        <taxon>Formicoidea</taxon>
        <taxon>Formicidae</taxon>
        <taxon>Myrmicinae</taxon>
        <taxon>Acromyrmex</taxon>
    </lineage>
</organism>
<dbReference type="Pfam" id="PF17906">
    <property type="entry name" value="HTH_48"/>
    <property type="match status" value="1"/>
</dbReference>
<reference evidence="2" key="1">
    <citation type="submission" date="2020-03" db="EMBL/GenBank/DDBJ databases">
        <title>Relaxed selection underlies rapid genomic changes in the transitions from sociality to social parasitism in ants.</title>
        <authorList>
            <person name="Bi X."/>
        </authorList>
    </citation>
    <scope>NUCLEOTIDE SEQUENCE</scope>
    <source>
        <strain evidence="2">BGI-DK2014a</strain>
        <tissue evidence="2">Whole body</tissue>
    </source>
</reference>
<dbReference type="Gene3D" id="3.30.420.10">
    <property type="entry name" value="Ribonuclease H-like superfamily/Ribonuclease H"/>
    <property type="match status" value="1"/>
</dbReference>
<accession>A0A836K6J4</accession>
<keyword evidence="3" id="KW-1185">Reference proteome</keyword>
<dbReference type="EMBL" id="JAANIC010001684">
    <property type="protein sequence ID" value="KAG5346218.1"/>
    <property type="molecule type" value="Genomic_DNA"/>
</dbReference>
<dbReference type="InterPro" id="IPR036397">
    <property type="entry name" value="RNaseH_sf"/>
</dbReference>
<dbReference type="GO" id="GO:0032259">
    <property type="term" value="P:methylation"/>
    <property type="evidence" value="ECO:0007669"/>
    <property type="project" value="UniProtKB-KW"/>
</dbReference>